<feature type="transmembrane region" description="Helical" evidence="1">
    <location>
        <begin position="97"/>
        <end position="120"/>
    </location>
</feature>
<dbReference type="WBParaSite" id="ACRNAN_scaffold1468.g29025.t1">
    <property type="protein sequence ID" value="ACRNAN_scaffold1468.g29025.t1"/>
    <property type="gene ID" value="ACRNAN_scaffold1468.g29025"/>
</dbReference>
<dbReference type="AlphaFoldDB" id="A0A914CU41"/>
<feature type="transmembrane region" description="Helical" evidence="1">
    <location>
        <begin position="71"/>
        <end position="88"/>
    </location>
</feature>
<feature type="transmembrane region" description="Helical" evidence="1">
    <location>
        <begin position="132"/>
        <end position="153"/>
    </location>
</feature>
<keyword evidence="2" id="KW-1185">Reference proteome</keyword>
<evidence type="ECO:0000313" key="2">
    <source>
        <dbReference type="Proteomes" id="UP000887540"/>
    </source>
</evidence>
<evidence type="ECO:0000256" key="1">
    <source>
        <dbReference type="SAM" id="Phobius"/>
    </source>
</evidence>
<organism evidence="2 3">
    <name type="scientific">Acrobeloides nanus</name>
    <dbReference type="NCBI Taxonomy" id="290746"/>
    <lineage>
        <taxon>Eukaryota</taxon>
        <taxon>Metazoa</taxon>
        <taxon>Ecdysozoa</taxon>
        <taxon>Nematoda</taxon>
        <taxon>Chromadorea</taxon>
        <taxon>Rhabditida</taxon>
        <taxon>Tylenchina</taxon>
        <taxon>Cephalobomorpha</taxon>
        <taxon>Cephaloboidea</taxon>
        <taxon>Cephalobidae</taxon>
        <taxon>Acrobeloides</taxon>
    </lineage>
</organism>
<proteinExistence type="predicted"/>
<keyword evidence="1" id="KW-0812">Transmembrane</keyword>
<dbReference type="Proteomes" id="UP000887540">
    <property type="component" value="Unplaced"/>
</dbReference>
<evidence type="ECO:0000313" key="3">
    <source>
        <dbReference type="WBParaSite" id="ACRNAN_scaffold1468.g29025.t1"/>
    </source>
</evidence>
<sequence length="199" mass="22668">MAQVYMIVFVRILLFVLKITCVVEDASIFGPLGIIHTIREALIANCAFALPSLAVDRYLSTRYPEEYERSTTPYIAFIILIISSIFAVRENLWICKALIPSASFMSILIIFIAILYYFIFTMQDNPDIAVTLATLYNTSLAFIFFITPFVYALPQKEMRNLVLVLIGCSSMTGTVAPVQKFSAAEEQHLYFQELQRMWS</sequence>
<dbReference type="PANTHER" id="PTHR23128">
    <property type="entry name" value="SERPENTINE RECEPTOR, CLASS E (EPSILON)-RELATED"/>
    <property type="match status" value="1"/>
</dbReference>
<dbReference type="PANTHER" id="PTHR23128:SF132">
    <property type="entry name" value="SERPENTINE RECEPTOR, CLASS E (EPSILON)-RELATED"/>
    <property type="match status" value="1"/>
</dbReference>
<keyword evidence="1" id="KW-1133">Transmembrane helix</keyword>
<name>A0A914CU41_9BILA</name>
<keyword evidence="1" id="KW-0472">Membrane</keyword>
<protein>
    <submittedName>
        <fullName evidence="3">Uncharacterized protein</fullName>
    </submittedName>
</protein>
<accession>A0A914CU41</accession>
<feature type="transmembrane region" description="Helical" evidence="1">
    <location>
        <begin position="6"/>
        <end position="29"/>
    </location>
</feature>
<reference evidence="3" key="1">
    <citation type="submission" date="2022-11" db="UniProtKB">
        <authorList>
            <consortium name="WormBaseParasite"/>
        </authorList>
    </citation>
    <scope>IDENTIFICATION</scope>
</reference>